<accession>A0AAN7J1D0</accession>
<reference evidence="2 3" key="1">
    <citation type="journal article" date="2023" name="G3 (Bethesda)">
        <title>A haplotype-resolved chromosome-scale genome for Quercus rubra L. provides insights into the genetics of adaptive traits for red oak species.</title>
        <authorList>
            <person name="Kapoor B."/>
            <person name="Jenkins J."/>
            <person name="Schmutz J."/>
            <person name="Zhebentyayeva T."/>
            <person name="Kuelheim C."/>
            <person name="Coggeshall M."/>
            <person name="Heim C."/>
            <person name="Lasky J.R."/>
            <person name="Leites L."/>
            <person name="Islam-Faridi N."/>
            <person name="Romero-Severson J."/>
            <person name="DeLeo V.L."/>
            <person name="Lucas S.M."/>
            <person name="Lazic D."/>
            <person name="Gailing O."/>
            <person name="Carlson J."/>
            <person name="Staton M."/>
        </authorList>
    </citation>
    <scope>NUCLEOTIDE SEQUENCE [LARGE SCALE GENOMIC DNA]</scope>
    <source>
        <strain evidence="2">Pseudo-F2</strain>
    </source>
</reference>
<keyword evidence="1" id="KW-1133">Transmembrane helix</keyword>
<evidence type="ECO:0000313" key="3">
    <source>
        <dbReference type="Proteomes" id="UP001324115"/>
    </source>
</evidence>
<organism evidence="2 3">
    <name type="scientific">Quercus rubra</name>
    <name type="common">Northern red oak</name>
    <name type="synonym">Quercus borealis</name>
    <dbReference type="NCBI Taxonomy" id="3512"/>
    <lineage>
        <taxon>Eukaryota</taxon>
        <taxon>Viridiplantae</taxon>
        <taxon>Streptophyta</taxon>
        <taxon>Embryophyta</taxon>
        <taxon>Tracheophyta</taxon>
        <taxon>Spermatophyta</taxon>
        <taxon>Magnoliopsida</taxon>
        <taxon>eudicotyledons</taxon>
        <taxon>Gunneridae</taxon>
        <taxon>Pentapetalae</taxon>
        <taxon>rosids</taxon>
        <taxon>fabids</taxon>
        <taxon>Fagales</taxon>
        <taxon>Fagaceae</taxon>
        <taxon>Quercus</taxon>
    </lineage>
</organism>
<evidence type="ECO:0008006" key="4">
    <source>
        <dbReference type="Google" id="ProtNLM"/>
    </source>
</evidence>
<keyword evidence="1" id="KW-0812">Transmembrane</keyword>
<evidence type="ECO:0000313" key="2">
    <source>
        <dbReference type="EMBL" id="KAK4594312.1"/>
    </source>
</evidence>
<protein>
    <recommendedName>
        <fullName evidence="4">Transmembrane protein</fullName>
    </recommendedName>
</protein>
<sequence length="239" mass="27010">MNLENTVKDQMASPLCCFRNPLPWFAVLAPLLISAAILVFGFSSILLTSTVLIFSTIYFTFSKHKPAAAEKLVQEKVQMEDVKPEPQPHSETITLKKEAQEEGNSQIDDHLVTSFDSLSESECLYHLSTSEESEVEWPFHDNVDDQSPDYSDGSISDEESLIEIALPSGQYVGHKEELPKVNNHKQQIKLPDFSPESIFQQHCLMELISEINEMNEEENLIEIDISMGSIKCSRFEIEA</sequence>
<dbReference type="Proteomes" id="UP001324115">
    <property type="component" value="Unassembled WGS sequence"/>
</dbReference>
<dbReference type="EMBL" id="JAXUIC010000004">
    <property type="protein sequence ID" value="KAK4594312.1"/>
    <property type="molecule type" value="Genomic_DNA"/>
</dbReference>
<keyword evidence="1" id="KW-0472">Membrane</keyword>
<dbReference type="PANTHER" id="PTHR35708">
    <property type="entry name" value="GB|AAD25831.1"/>
    <property type="match status" value="1"/>
</dbReference>
<feature type="transmembrane region" description="Helical" evidence="1">
    <location>
        <begin position="28"/>
        <end position="61"/>
    </location>
</feature>
<dbReference type="PANTHER" id="PTHR35708:SF3">
    <property type="entry name" value="GB|AAD25831.1"/>
    <property type="match status" value="1"/>
</dbReference>
<comment type="caution">
    <text evidence="2">The sequence shown here is derived from an EMBL/GenBank/DDBJ whole genome shotgun (WGS) entry which is preliminary data.</text>
</comment>
<keyword evidence="3" id="KW-1185">Reference proteome</keyword>
<evidence type="ECO:0000256" key="1">
    <source>
        <dbReference type="SAM" id="Phobius"/>
    </source>
</evidence>
<proteinExistence type="predicted"/>
<gene>
    <name evidence="2" type="ORF">RGQ29_018119</name>
</gene>
<dbReference type="AlphaFoldDB" id="A0AAN7J1D0"/>
<name>A0AAN7J1D0_QUERU</name>